<name>A0ACC1Y8W1_MELAZ</name>
<reference evidence="1 2" key="1">
    <citation type="journal article" date="2023" name="Science">
        <title>Complex scaffold remodeling in plant triterpene biosynthesis.</title>
        <authorList>
            <person name="De La Pena R."/>
            <person name="Hodgson H."/>
            <person name="Liu J.C."/>
            <person name="Stephenson M.J."/>
            <person name="Martin A.C."/>
            <person name="Owen C."/>
            <person name="Harkess A."/>
            <person name="Leebens-Mack J."/>
            <person name="Jimenez L.E."/>
            <person name="Osbourn A."/>
            <person name="Sattely E.S."/>
        </authorList>
    </citation>
    <scope>NUCLEOTIDE SEQUENCE [LARGE SCALE GENOMIC DNA]</scope>
    <source>
        <strain evidence="2">cv. JPN11</strain>
        <tissue evidence="1">Leaf</tissue>
    </source>
</reference>
<comment type="caution">
    <text evidence="1">The sequence shown here is derived from an EMBL/GenBank/DDBJ whole genome shotgun (WGS) entry which is preliminary data.</text>
</comment>
<gene>
    <name evidence="1" type="ORF">OWV82_010646</name>
</gene>
<evidence type="ECO:0000313" key="1">
    <source>
        <dbReference type="EMBL" id="KAJ4719025.1"/>
    </source>
</evidence>
<evidence type="ECO:0000313" key="2">
    <source>
        <dbReference type="Proteomes" id="UP001164539"/>
    </source>
</evidence>
<dbReference type="EMBL" id="CM051398">
    <property type="protein sequence ID" value="KAJ4719025.1"/>
    <property type="molecule type" value="Genomic_DNA"/>
</dbReference>
<proteinExistence type="predicted"/>
<sequence>MLRLCRSLQAEPSAIRSALVMAVLAWPGRALKRVLIKVFFLDDEGTSVTTEMLAQLRKAYDIPSSVELSLPLTRIQTGFRPSRSGSSEKEVLGVEPTIEDVLATFTLTTTSKKPGLYYLRTYIGQPYLVPQVNPNTADKAWDDFCFVVSGDWGQTVVEDGETYVVPNQFKWAGKWTRDLSRDTNLKSVREYVATNPSEADIVTEERLAKVGLIPPPSSGALGDEVPTPSSVTRRMAERKQDQPGLSSISERQNGQGSKGIQSASVNRQVLEFSDSEKGSEVVGLSPNQTINMASHLFLQGSFLMSQFGDKLKEGSTSAGRVAKLEAQLSRLTQKVKDKDDQISKLEDQLGEVRDEVGSVKTQLRAQMERANELQASVDKLEAEAGSNLLHGYHYAQYQVTREFPDLDLYYMDFGFDREALVAKFGKEQNPADVAGSSRQLTSGHPLNLEVSPPHLDQEEEDSDDEGS</sequence>
<accession>A0ACC1Y8W1</accession>
<protein>
    <submittedName>
        <fullName evidence="1">Monosacharide transport protein</fullName>
    </submittedName>
</protein>
<organism evidence="1 2">
    <name type="scientific">Melia azedarach</name>
    <name type="common">Chinaberry tree</name>
    <dbReference type="NCBI Taxonomy" id="155640"/>
    <lineage>
        <taxon>Eukaryota</taxon>
        <taxon>Viridiplantae</taxon>
        <taxon>Streptophyta</taxon>
        <taxon>Embryophyta</taxon>
        <taxon>Tracheophyta</taxon>
        <taxon>Spermatophyta</taxon>
        <taxon>Magnoliopsida</taxon>
        <taxon>eudicotyledons</taxon>
        <taxon>Gunneridae</taxon>
        <taxon>Pentapetalae</taxon>
        <taxon>rosids</taxon>
        <taxon>malvids</taxon>
        <taxon>Sapindales</taxon>
        <taxon>Meliaceae</taxon>
        <taxon>Melia</taxon>
    </lineage>
</organism>
<dbReference type="Proteomes" id="UP001164539">
    <property type="component" value="Chromosome 5"/>
</dbReference>
<keyword evidence="2" id="KW-1185">Reference proteome</keyword>